<keyword evidence="3" id="KW-1185">Reference proteome</keyword>
<feature type="transmembrane region" description="Helical" evidence="1">
    <location>
        <begin position="320"/>
        <end position="338"/>
    </location>
</feature>
<reference evidence="2 3" key="1">
    <citation type="submission" date="2019-03" db="EMBL/GenBank/DDBJ databases">
        <title>Genomic Encyclopedia of Type Strains, Phase III (KMG-III): the genomes of soil and plant-associated and newly described type strains.</title>
        <authorList>
            <person name="Whitman W."/>
        </authorList>
    </citation>
    <scope>NUCLEOTIDE SEQUENCE [LARGE SCALE GENOMIC DNA]</scope>
    <source>
        <strain evidence="2 3">CECT 8455</strain>
    </source>
</reference>
<dbReference type="InterPro" id="IPR022134">
    <property type="entry name" value="DUF3667"/>
</dbReference>
<feature type="transmembrane region" description="Helical" evidence="1">
    <location>
        <begin position="98"/>
        <end position="116"/>
    </location>
</feature>
<proteinExistence type="predicted"/>
<feature type="transmembrane region" description="Helical" evidence="1">
    <location>
        <begin position="350"/>
        <end position="373"/>
    </location>
</feature>
<name>A0A4R7CWV6_9FLAO</name>
<dbReference type="AlphaFoldDB" id="A0A4R7CWV6"/>
<feature type="transmembrane region" description="Helical" evidence="1">
    <location>
        <begin position="292"/>
        <end position="314"/>
    </location>
</feature>
<evidence type="ECO:0000256" key="1">
    <source>
        <dbReference type="SAM" id="Phobius"/>
    </source>
</evidence>
<evidence type="ECO:0000313" key="3">
    <source>
        <dbReference type="Proteomes" id="UP000295274"/>
    </source>
</evidence>
<dbReference type="RefSeq" id="WP_133674507.1">
    <property type="nucleotide sequence ID" value="NZ_SNZW01000019.1"/>
</dbReference>
<dbReference type="Proteomes" id="UP000295274">
    <property type="component" value="Unassembled WGS sequence"/>
</dbReference>
<dbReference type="OrthoDB" id="675873at2"/>
<dbReference type="EMBL" id="SNZW01000019">
    <property type="protein sequence ID" value="TDS11535.1"/>
    <property type="molecule type" value="Genomic_DNA"/>
</dbReference>
<protein>
    <submittedName>
        <fullName evidence="2">Uncharacterized protein DUF3667</fullName>
    </submittedName>
</protein>
<keyword evidence="1" id="KW-1133">Transmembrane helix</keyword>
<dbReference type="Pfam" id="PF12412">
    <property type="entry name" value="DUF3667"/>
    <property type="match status" value="1"/>
</dbReference>
<comment type="caution">
    <text evidence="2">The sequence shown here is derived from an EMBL/GenBank/DDBJ whole genome shotgun (WGS) entry which is preliminary data.</text>
</comment>
<keyword evidence="1" id="KW-0812">Transmembrane</keyword>
<evidence type="ECO:0000313" key="2">
    <source>
        <dbReference type="EMBL" id="TDS11535.1"/>
    </source>
</evidence>
<gene>
    <name evidence="2" type="ORF">DFQ03_3561</name>
</gene>
<keyword evidence="1" id="KW-0472">Membrane</keyword>
<organism evidence="2 3">
    <name type="scientific">Maribacter caenipelagi</name>
    <dbReference type="NCBI Taxonomy" id="1447781"/>
    <lineage>
        <taxon>Bacteria</taxon>
        <taxon>Pseudomonadati</taxon>
        <taxon>Bacteroidota</taxon>
        <taxon>Flavobacteriia</taxon>
        <taxon>Flavobacteriales</taxon>
        <taxon>Flavobacteriaceae</taxon>
        <taxon>Maribacter</taxon>
    </lineage>
</organism>
<feature type="transmembrane region" description="Helical" evidence="1">
    <location>
        <begin position="260"/>
        <end position="280"/>
    </location>
</feature>
<sequence length="375" mass="44407">MENKPTIQPKGRYELKYRGVDCLNCGHPLELSDKYCPNCSQANSTKKLTLLDFFEEFLANYVSYDSKLWRTLAALLLKPGKITKEYISGRRLSYTNPFRFLLSLSIIYFLIISFNSEFESFNKYGYENRKPIFNLMHEEFDKIEFENEEERALALAQMDSLKINGFLKNQISDKDSTILKDPKSYFKEINTENLTSRFFGKINFFNSIIKYDTIYYFEQGVTKFEIPENKENEMAFNLANSFLEIEKRPGSFINSLISKLPFTTFFFLPFFSFFIWMVYIRKKYTYTDHLIFSFHNQSLFFILLIVSNLINAVFSFRSEGLFILIFAIYLYKAMRNFYQQGRVKTVIKYFFLNTIFFILGVLAITILIAQSVFTY</sequence>
<accession>A0A4R7CWV6</accession>